<dbReference type="EMBL" id="JADBEC010000002">
    <property type="protein sequence ID" value="MBE1508699.1"/>
    <property type="molecule type" value="Genomic_DNA"/>
</dbReference>
<dbReference type="RefSeq" id="WP_192732251.1">
    <property type="nucleotide sequence ID" value="NZ_BAAAVL010000011.1"/>
</dbReference>
<proteinExistence type="predicted"/>
<evidence type="ECO:0000313" key="2">
    <source>
        <dbReference type="Proteomes" id="UP000620262"/>
    </source>
</evidence>
<sequence length="112" mass="11838">MSAMFLFTEQGILVNPDPSDNPDSHHVPSHEAGTQINFQVMNIGDEDGVAEVGVELDGNFVTQFSSNLLPPGGTEVGFVSLGRLETGTHTVLVFVNPGAGTADHLTNTFDVI</sequence>
<evidence type="ECO:0000313" key="1">
    <source>
        <dbReference type="EMBL" id="MBE1508699.1"/>
    </source>
</evidence>
<name>A0ABR9IZP2_RHIVS</name>
<keyword evidence="2" id="KW-1185">Reference proteome</keyword>
<organism evidence="1 2">
    <name type="scientific">Rhizobium viscosum</name>
    <name type="common">Arthrobacter viscosus</name>
    <dbReference type="NCBI Taxonomy" id="1673"/>
    <lineage>
        <taxon>Bacteria</taxon>
        <taxon>Pseudomonadati</taxon>
        <taxon>Pseudomonadota</taxon>
        <taxon>Alphaproteobacteria</taxon>
        <taxon>Hyphomicrobiales</taxon>
        <taxon>Rhizobiaceae</taxon>
        <taxon>Rhizobium/Agrobacterium group</taxon>
        <taxon>Rhizobium</taxon>
    </lineage>
</organism>
<reference evidence="1 2" key="1">
    <citation type="submission" date="2020-10" db="EMBL/GenBank/DDBJ databases">
        <title>Sequencing the genomes of 1000 actinobacteria strains.</title>
        <authorList>
            <person name="Klenk H.-P."/>
        </authorList>
    </citation>
    <scope>NUCLEOTIDE SEQUENCE [LARGE SCALE GENOMIC DNA]</scope>
    <source>
        <strain evidence="1 2">DSM 7307</strain>
    </source>
</reference>
<gene>
    <name evidence="1" type="ORF">H4W29_005944</name>
</gene>
<accession>A0ABR9IZP2</accession>
<evidence type="ECO:0008006" key="3">
    <source>
        <dbReference type="Google" id="ProtNLM"/>
    </source>
</evidence>
<protein>
    <recommendedName>
        <fullName evidence="3">CARDB domain-containing protein</fullName>
    </recommendedName>
</protein>
<dbReference type="Proteomes" id="UP000620262">
    <property type="component" value="Unassembled WGS sequence"/>
</dbReference>
<comment type="caution">
    <text evidence="1">The sequence shown here is derived from an EMBL/GenBank/DDBJ whole genome shotgun (WGS) entry which is preliminary data.</text>
</comment>